<dbReference type="PATRIC" id="fig|389348.3.peg.2405"/>
<keyword evidence="1" id="KW-1133">Transmembrane helix</keyword>
<accession>A0A0U5JH47</accession>
<evidence type="ECO:0000256" key="1">
    <source>
        <dbReference type="SAM" id="Phobius"/>
    </source>
</evidence>
<proteinExistence type="predicted"/>
<evidence type="ECO:0000313" key="2">
    <source>
        <dbReference type="EMBL" id="CUI17743.1"/>
    </source>
</evidence>
<dbReference type="KEGG" id="pnl:PNK_2140"/>
<dbReference type="Proteomes" id="UP000069902">
    <property type="component" value="Chromosome cPNK"/>
</dbReference>
<dbReference type="InParanoid" id="A0A0U5JH47"/>
<feature type="transmembrane region" description="Helical" evidence="1">
    <location>
        <begin position="102"/>
        <end position="130"/>
    </location>
</feature>
<feature type="transmembrane region" description="Helical" evidence="1">
    <location>
        <begin position="136"/>
        <end position="157"/>
    </location>
</feature>
<keyword evidence="3" id="KW-1185">Reference proteome</keyword>
<keyword evidence="1" id="KW-0472">Membrane</keyword>
<evidence type="ECO:0000313" key="3">
    <source>
        <dbReference type="Proteomes" id="UP000069902"/>
    </source>
</evidence>
<keyword evidence="1" id="KW-0812">Transmembrane</keyword>
<protein>
    <submittedName>
        <fullName evidence="2">Uncharacterized protein</fullName>
    </submittedName>
</protein>
<dbReference type="AlphaFoldDB" id="A0A0U5JH47"/>
<sequence>MFEGATSLNCSVLYKVVICLNCNYNLYFLNNVCLYFCFYLNNIGVKLSFSIQNITSSPSFQTVSQSSPAGTFANGKSVCVLPTNRAASGMPASAIGTLAKGIMALAVLAIAATVAIVGAGVFAAFGLAAAFNVSPVVTGLSLATGALPVVGLCYYLIKNKL</sequence>
<reference evidence="3" key="1">
    <citation type="submission" date="2015-09" db="EMBL/GenBank/DDBJ databases">
        <authorList>
            <person name="Bertelli C."/>
        </authorList>
    </citation>
    <scope>NUCLEOTIDE SEQUENCE [LARGE SCALE GENOMIC DNA]</scope>
    <source>
        <strain evidence="3">KNic</strain>
    </source>
</reference>
<organism evidence="2 3">
    <name type="scientific">Candidatus Protochlamydia naegleriophila</name>
    <dbReference type="NCBI Taxonomy" id="389348"/>
    <lineage>
        <taxon>Bacteria</taxon>
        <taxon>Pseudomonadati</taxon>
        <taxon>Chlamydiota</taxon>
        <taxon>Chlamydiia</taxon>
        <taxon>Parachlamydiales</taxon>
        <taxon>Parachlamydiaceae</taxon>
        <taxon>Candidatus Protochlamydia</taxon>
    </lineage>
</organism>
<name>A0A0U5JH47_9BACT</name>
<gene>
    <name evidence="2" type="ORF">PNK_2140</name>
</gene>
<dbReference type="EMBL" id="LN879502">
    <property type="protein sequence ID" value="CUI17743.1"/>
    <property type="molecule type" value="Genomic_DNA"/>
</dbReference>